<keyword evidence="1" id="KW-0175">Coiled coil</keyword>
<dbReference type="AlphaFoldDB" id="A0A365PK03"/>
<name>A0A365PK03_ACIJU</name>
<reference evidence="3" key="2">
    <citation type="submission" date="2021-06" db="EMBL/GenBank/DDBJ databases">
        <title>Propagation of a rapidly emergent carbapenem-resistant Acinetobacter baumannii lineage by various extra-hospital transmission networks.</title>
        <authorList>
            <person name="Calix J."/>
        </authorList>
    </citation>
    <scope>NUCLEOTIDE SEQUENCE</scope>
    <source>
        <strain evidence="3">WU_MDCI_Aw63</strain>
    </source>
</reference>
<evidence type="ECO:0000256" key="1">
    <source>
        <dbReference type="SAM" id="Coils"/>
    </source>
</evidence>
<dbReference type="EMBL" id="JAHPRE010000012">
    <property type="protein sequence ID" value="MCU4396204.1"/>
    <property type="molecule type" value="Genomic_DNA"/>
</dbReference>
<gene>
    <name evidence="4" type="ORF">DC346_06065</name>
    <name evidence="3" type="ORF">KTH64_04290</name>
</gene>
<evidence type="ECO:0000313" key="5">
    <source>
        <dbReference type="Proteomes" id="UP000253688"/>
    </source>
</evidence>
<evidence type="ECO:0000313" key="4">
    <source>
        <dbReference type="EMBL" id="RBA48573.1"/>
    </source>
</evidence>
<proteinExistence type="predicted"/>
<dbReference type="OrthoDB" id="7408523at2"/>
<dbReference type="Proteomes" id="UP000253688">
    <property type="component" value="Unassembled WGS sequence"/>
</dbReference>
<feature type="transmembrane region" description="Helical" evidence="2">
    <location>
        <begin position="6"/>
        <end position="26"/>
    </location>
</feature>
<keyword evidence="2" id="KW-1133">Transmembrane helix</keyword>
<dbReference type="KEGG" id="ajn:BVL33_13045"/>
<organism evidence="4 5">
    <name type="scientific">Acinetobacter junii</name>
    <dbReference type="NCBI Taxonomy" id="40215"/>
    <lineage>
        <taxon>Bacteria</taxon>
        <taxon>Pseudomonadati</taxon>
        <taxon>Pseudomonadota</taxon>
        <taxon>Gammaproteobacteria</taxon>
        <taxon>Moraxellales</taxon>
        <taxon>Moraxellaceae</taxon>
        <taxon>Acinetobacter</taxon>
    </lineage>
</organism>
<comment type="caution">
    <text evidence="4">The sequence shown here is derived from an EMBL/GenBank/DDBJ whole genome shotgun (WGS) entry which is preliminary data.</text>
</comment>
<accession>A0A365PK03</accession>
<dbReference type="RefSeq" id="WP_004963298.1">
    <property type="nucleotide sequence ID" value="NZ_BBOS01000007.1"/>
</dbReference>
<dbReference type="Proteomes" id="UP001208534">
    <property type="component" value="Unassembled WGS sequence"/>
</dbReference>
<feature type="transmembrane region" description="Helical" evidence="2">
    <location>
        <begin position="38"/>
        <end position="59"/>
    </location>
</feature>
<keyword evidence="2" id="KW-0812">Transmembrane</keyword>
<dbReference type="EMBL" id="QEWH01000030">
    <property type="protein sequence ID" value="RBA48573.1"/>
    <property type="molecule type" value="Genomic_DNA"/>
</dbReference>
<reference evidence="4 5" key="1">
    <citation type="submission" date="2018-04" db="EMBL/GenBank/DDBJ databases">
        <title>Acinetobacter junii Genome sequencing and assembly.</title>
        <authorList>
            <person name="Su J."/>
            <person name="Rensing C."/>
            <person name="Mazhar H.S."/>
        </authorList>
    </citation>
    <scope>NUCLEOTIDE SEQUENCE [LARGE SCALE GENOMIC DNA]</scope>
    <source>
        <strain evidence="4 5">SC22</strain>
    </source>
</reference>
<evidence type="ECO:0000313" key="3">
    <source>
        <dbReference type="EMBL" id="MCU4396204.1"/>
    </source>
</evidence>
<sequence>MNKRSLTIGILVTVIWIAIIVFIYLFTGLEHPKSLNEFGDFLAGVFAPVAFFWLILGYMQQGKQLEQNTKALEQQERALQLQIDEMREGIKQQVELVQLQRQQLDEQHKMLEPRFIISQSKVNSPVYGSSTDPKIDINHNIVFLVINYTLENLGGDAFNLRITHPKSKEILKKLSTVKASTSEEIRFELAQFQIDQLNQKKELEDSLDFFYESINGRSVKYELLIHVYQTNHPFYGVNLFLKKADL</sequence>
<evidence type="ECO:0000256" key="2">
    <source>
        <dbReference type="SAM" id="Phobius"/>
    </source>
</evidence>
<feature type="coiled-coil region" evidence="1">
    <location>
        <begin position="62"/>
        <end position="107"/>
    </location>
</feature>
<keyword evidence="2" id="KW-0472">Membrane</keyword>
<protein>
    <submittedName>
        <fullName evidence="4">Uncharacterized protein</fullName>
    </submittedName>
</protein>